<dbReference type="SUPFAM" id="SSF55874">
    <property type="entry name" value="ATPase domain of HSP90 chaperone/DNA topoisomerase II/histidine kinase"/>
    <property type="match status" value="1"/>
</dbReference>
<protein>
    <recommendedName>
        <fullName evidence="2">histidine kinase</fullName>
        <ecNumber evidence="2">2.7.13.3</ecNumber>
    </recommendedName>
</protein>
<feature type="domain" description="Histidine kinase/HSP90-like ATPase" evidence="10">
    <location>
        <begin position="292"/>
        <end position="376"/>
    </location>
</feature>
<dbReference type="InterPro" id="IPR050482">
    <property type="entry name" value="Sensor_HK_TwoCompSys"/>
</dbReference>
<evidence type="ECO:0000259" key="11">
    <source>
        <dbReference type="Pfam" id="PF07730"/>
    </source>
</evidence>
<dbReference type="Pfam" id="PF02518">
    <property type="entry name" value="HATPase_c"/>
    <property type="match status" value="1"/>
</dbReference>
<evidence type="ECO:0000256" key="7">
    <source>
        <dbReference type="ARBA" id="ARBA00022840"/>
    </source>
</evidence>
<dbReference type="Pfam" id="PF07730">
    <property type="entry name" value="HisKA_3"/>
    <property type="match status" value="1"/>
</dbReference>
<feature type="domain" description="Signal transduction histidine kinase subgroup 3 dimerisation and phosphoacceptor" evidence="11">
    <location>
        <begin position="186"/>
        <end position="252"/>
    </location>
</feature>
<dbReference type="Gene3D" id="1.20.5.1930">
    <property type="match status" value="1"/>
</dbReference>
<dbReference type="InterPro" id="IPR036890">
    <property type="entry name" value="HATPase_C_sf"/>
</dbReference>
<evidence type="ECO:0000259" key="10">
    <source>
        <dbReference type="Pfam" id="PF02518"/>
    </source>
</evidence>
<dbReference type="InterPro" id="IPR011712">
    <property type="entry name" value="Sig_transdc_His_kin_sub3_dim/P"/>
</dbReference>
<evidence type="ECO:0000256" key="9">
    <source>
        <dbReference type="SAM" id="Phobius"/>
    </source>
</evidence>
<evidence type="ECO:0000256" key="3">
    <source>
        <dbReference type="ARBA" id="ARBA00022553"/>
    </source>
</evidence>
<feature type="transmembrane region" description="Helical" evidence="9">
    <location>
        <begin position="134"/>
        <end position="155"/>
    </location>
</feature>
<name>A0ABV8F9Z1_9ACTN</name>
<comment type="catalytic activity">
    <reaction evidence="1">
        <text>ATP + protein L-histidine = ADP + protein N-phospho-L-histidine.</text>
        <dbReference type="EC" id="2.7.13.3"/>
    </reaction>
</comment>
<evidence type="ECO:0000313" key="13">
    <source>
        <dbReference type="Proteomes" id="UP001595698"/>
    </source>
</evidence>
<reference evidence="13" key="1">
    <citation type="journal article" date="2019" name="Int. J. Syst. Evol. Microbiol.">
        <title>The Global Catalogue of Microorganisms (GCM) 10K type strain sequencing project: providing services to taxonomists for standard genome sequencing and annotation.</title>
        <authorList>
            <consortium name="The Broad Institute Genomics Platform"/>
            <consortium name="The Broad Institute Genome Sequencing Center for Infectious Disease"/>
            <person name="Wu L."/>
            <person name="Ma J."/>
        </authorList>
    </citation>
    <scope>NUCLEOTIDE SEQUENCE [LARGE SCALE GENOMIC DNA]</scope>
    <source>
        <strain evidence="13">TBRC 7912</strain>
    </source>
</reference>
<evidence type="ECO:0000256" key="1">
    <source>
        <dbReference type="ARBA" id="ARBA00000085"/>
    </source>
</evidence>
<accession>A0ABV8F9Z1</accession>
<dbReference type="InterPro" id="IPR003594">
    <property type="entry name" value="HATPase_dom"/>
</dbReference>
<keyword evidence="9" id="KW-0812">Transmembrane</keyword>
<organism evidence="12 13">
    <name type="scientific">Streptosporangium jomthongense</name>
    <dbReference type="NCBI Taxonomy" id="1193683"/>
    <lineage>
        <taxon>Bacteria</taxon>
        <taxon>Bacillati</taxon>
        <taxon>Actinomycetota</taxon>
        <taxon>Actinomycetes</taxon>
        <taxon>Streptosporangiales</taxon>
        <taxon>Streptosporangiaceae</taxon>
        <taxon>Streptosporangium</taxon>
    </lineage>
</organism>
<evidence type="ECO:0000256" key="2">
    <source>
        <dbReference type="ARBA" id="ARBA00012438"/>
    </source>
</evidence>
<keyword evidence="5" id="KW-0547">Nucleotide-binding</keyword>
<keyword evidence="8" id="KW-0902">Two-component regulatory system</keyword>
<keyword evidence="6 12" id="KW-0418">Kinase</keyword>
<keyword evidence="13" id="KW-1185">Reference proteome</keyword>
<feature type="transmembrane region" description="Helical" evidence="9">
    <location>
        <begin position="85"/>
        <end position="104"/>
    </location>
</feature>
<keyword evidence="3" id="KW-0597">Phosphoprotein</keyword>
<dbReference type="EMBL" id="JBHSBC010000046">
    <property type="protein sequence ID" value="MFC3985441.1"/>
    <property type="molecule type" value="Genomic_DNA"/>
</dbReference>
<evidence type="ECO:0000256" key="5">
    <source>
        <dbReference type="ARBA" id="ARBA00022741"/>
    </source>
</evidence>
<evidence type="ECO:0000256" key="8">
    <source>
        <dbReference type="ARBA" id="ARBA00023012"/>
    </source>
</evidence>
<proteinExistence type="predicted"/>
<dbReference type="GO" id="GO:0016301">
    <property type="term" value="F:kinase activity"/>
    <property type="evidence" value="ECO:0007669"/>
    <property type="project" value="UniProtKB-KW"/>
</dbReference>
<evidence type="ECO:0000256" key="4">
    <source>
        <dbReference type="ARBA" id="ARBA00022679"/>
    </source>
</evidence>
<keyword evidence="7" id="KW-0067">ATP-binding</keyword>
<dbReference type="Gene3D" id="3.30.565.10">
    <property type="entry name" value="Histidine kinase-like ATPase, C-terminal domain"/>
    <property type="match status" value="1"/>
</dbReference>
<dbReference type="RefSeq" id="WP_386195526.1">
    <property type="nucleotide sequence ID" value="NZ_JBHSBC010000046.1"/>
</dbReference>
<dbReference type="CDD" id="cd16917">
    <property type="entry name" value="HATPase_UhpB-NarQ-NarX-like"/>
    <property type="match status" value="1"/>
</dbReference>
<keyword evidence="9" id="KW-1133">Transmembrane helix</keyword>
<dbReference type="PANTHER" id="PTHR24421">
    <property type="entry name" value="NITRATE/NITRITE SENSOR PROTEIN NARX-RELATED"/>
    <property type="match status" value="1"/>
</dbReference>
<dbReference type="Proteomes" id="UP001595698">
    <property type="component" value="Unassembled WGS sequence"/>
</dbReference>
<evidence type="ECO:0000256" key="6">
    <source>
        <dbReference type="ARBA" id="ARBA00022777"/>
    </source>
</evidence>
<evidence type="ECO:0000313" key="12">
    <source>
        <dbReference type="EMBL" id="MFC3985441.1"/>
    </source>
</evidence>
<dbReference type="EC" id="2.7.13.3" evidence="2"/>
<keyword evidence="4" id="KW-0808">Transferase</keyword>
<keyword evidence="9" id="KW-0472">Membrane</keyword>
<gene>
    <name evidence="12" type="ORF">ACFOYY_35295</name>
</gene>
<sequence length="379" mass="40314">MRLTGGFRRTRPAGADRWLAGALTAGSAVASLLAAAGPPYREADLPGLVLVTAASLALLWRQVFPLPVVAVVSALLIVNEAAGYAVTVVQWPAWIALFTCFSLYRDWPRRLVAALSGGLAVLGYVVFDRGQVSLLELSGITMCFLISTIGGDAALSRRAYAAAAEARAVSEARERVALAERVLLQERARLAGELHDALGHAVNVMVMQAGVGRRVFAENPDFGHEALGHIETLGRGALDELDRLLRVLDPAADLTDLPELPDLAVLAARARAAGREVELNTGEVELPASGARAVYRITQEAVTNALRHTSRGRIRIDLTQTGDRVLLEVTNEGDDFPEPVPGRGLVNMRERARLEGGDLEAGPVAGGFGVRVVLPVARP</sequence>
<dbReference type="PANTHER" id="PTHR24421:SF10">
    <property type="entry name" value="NITRATE_NITRITE SENSOR PROTEIN NARQ"/>
    <property type="match status" value="1"/>
</dbReference>
<feature type="transmembrane region" description="Helical" evidence="9">
    <location>
        <begin position="110"/>
        <end position="127"/>
    </location>
</feature>
<comment type="caution">
    <text evidence="12">The sequence shown here is derived from an EMBL/GenBank/DDBJ whole genome shotgun (WGS) entry which is preliminary data.</text>
</comment>
<feature type="transmembrane region" description="Helical" evidence="9">
    <location>
        <begin position="59"/>
        <end position="78"/>
    </location>
</feature>